<protein>
    <submittedName>
        <fullName evidence="2">Uncharacterized protein</fullName>
    </submittedName>
</protein>
<accession>A0A0F7ICE5</accession>
<geneLocation type="plasmid" evidence="2">
    <name>pVAPN1571</name>
</geneLocation>
<evidence type="ECO:0000313" key="2">
    <source>
        <dbReference type="EMBL" id="AKG90528.1"/>
    </source>
</evidence>
<keyword evidence="2" id="KW-0614">Plasmid</keyword>
<reference evidence="2" key="1">
    <citation type="journal article" date="2015" name="Infect. Immun.">
        <title>An Invertron-Like Linear Plasmid Mediates Intracellular Survival and Virulence in Bovine Isolates of Rhodococcus equi.</title>
        <authorList>
            <person name="Valero-Rello A."/>
            <person name="Hapeshi A."/>
            <person name="Anastasi E."/>
            <person name="Alvarez S."/>
            <person name="Scortti M."/>
            <person name="Meijer W.G."/>
            <person name="MacArthur I."/>
            <person name="Vazquez-Boland J.A."/>
        </authorList>
    </citation>
    <scope>NUCLEOTIDE SEQUENCE</scope>
    <source>
        <strain evidence="2">PAM1571</strain>
        <strain evidence="1">PAM2012</strain>
        <plasmid evidence="2">pVAPN1571</plasmid>
        <plasmid evidence="1">pVAPN2012</plasmid>
    </source>
</reference>
<proteinExistence type="predicted"/>
<name>A0A0F7ICE5_RHOHA</name>
<gene>
    <name evidence="1" type="ORF">pVAPN2012_0740</name>
    <name evidence="2" type="ORF">pVAPN_0740</name>
</gene>
<sequence>MRESLHNNHALTDLNPAPAAAHYCTSSAPHVIVSNLDAWAAYEACPEKDSQNLTP</sequence>
<evidence type="ECO:0000313" key="1">
    <source>
        <dbReference type="EMBL" id="AKF16030.1"/>
    </source>
</evidence>
<geneLocation type="plasmid" evidence="1">
    <name>pVAPN2012</name>
</geneLocation>
<dbReference type="AlphaFoldDB" id="A0A0F7ICE5"/>
<organism evidence="2">
    <name type="scientific">Rhodococcus hoagii</name>
    <name type="common">Corynebacterium equii</name>
    <dbReference type="NCBI Taxonomy" id="43767"/>
    <lineage>
        <taxon>Bacteria</taxon>
        <taxon>Bacillati</taxon>
        <taxon>Actinomycetota</taxon>
        <taxon>Actinomycetes</taxon>
        <taxon>Mycobacteriales</taxon>
        <taxon>Nocardiaceae</taxon>
        <taxon>Prescottella</taxon>
    </lineage>
</organism>
<dbReference type="EMBL" id="KF439868">
    <property type="protein sequence ID" value="AKG90528.1"/>
    <property type="molecule type" value="Genomic_DNA"/>
</dbReference>
<dbReference type="EMBL" id="KP851975">
    <property type="protein sequence ID" value="AKF16030.1"/>
    <property type="molecule type" value="Genomic_DNA"/>
</dbReference>